<dbReference type="EMBL" id="JAZIBG010000028">
    <property type="protein sequence ID" value="MEF7615029.1"/>
    <property type="molecule type" value="Genomic_DNA"/>
</dbReference>
<comment type="caution">
    <text evidence="9">The sequence shown here is derived from an EMBL/GenBank/DDBJ whole genome shotgun (WGS) entry which is preliminary data.</text>
</comment>
<feature type="domain" description="M23ase beta-sheet core" evidence="8">
    <location>
        <begin position="319"/>
        <end position="413"/>
    </location>
</feature>
<dbReference type="Proteomes" id="UP001336250">
    <property type="component" value="Unassembled WGS sequence"/>
</dbReference>
<dbReference type="CDD" id="cd12797">
    <property type="entry name" value="M23_peptidase"/>
    <property type="match status" value="1"/>
</dbReference>
<dbReference type="GO" id="GO:0046872">
    <property type="term" value="F:metal ion binding"/>
    <property type="evidence" value="ECO:0007669"/>
    <property type="project" value="UniProtKB-KW"/>
</dbReference>
<dbReference type="InterPro" id="IPR050570">
    <property type="entry name" value="Cell_wall_metabolism_enzyme"/>
</dbReference>
<gene>
    <name evidence="9" type="ORF">V4F39_13995</name>
</gene>
<keyword evidence="5" id="KW-0862">Zinc</keyword>
<accession>A0AAW9QHA4</accession>
<dbReference type="InterPro" id="IPR016047">
    <property type="entry name" value="M23ase_b-sheet_dom"/>
</dbReference>
<dbReference type="AlphaFoldDB" id="A0AAW9QHA4"/>
<feature type="transmembrane region" description="Helical" evidence="7">
    <location>
        <begin position="25"/>
        <end position="47"/>
    </location>
</feature>
<dbReference type="InterPro" id="IPR011055">
    <property type="entry name" value="Dup_hybrid_motif"/>
</dbReference>
<organism evidence="9 10">
    <name type="scientific">Aquincola agrisoli</name>
    <dbReference type="NCBI Taxonomy" id="3119538"/>
    <lineage>
        <taxon>Bacteria</taxon>
        <taxon>Pseudomonadati</taxon>
        <taxon>Pseudomonadota</taxon>
        <taxon>Betaproteobacteria</taxon>
        <taxon>Burkholderiales</taxon>
        <taxon>Sphaerotilaceae</taxon>
        <taxon>Aquincola</taxon>
    </lineage>
</organism>
<keyword evidence="7" id="KW-0472">Membrane</keyword>
<dbReference type="Gene3D" id="2.70.70.10">
    <property type="entry name" value="Glucose Permease (Domain IIA)"/>
    <property type="match status" value="1"/>
</dbReference>
<evidence type="ECO:0000256" key="4">
    <source>
        <dbReference type="ARBA" id="ARBA00022801"/>
    </source>
</evidence>
<sequence length="458" mass="49047">MDPLRTLARAGTAVQDFSRHHPRGIAAAVVTFLAGLSATAFGIAPLAPDASDLPQRIITEAVVHEPVAAQLEALAEHALELSRNDLTRGSDTADTLLKRLGVNDAAAAAFLRRDPTARRLLEGRAGKMVQVVAAADGSLVSLVARYPAETTDKTASHFTRLSITREGGTLRSQVAVAPLQSQVRLASGTIRTSFFASSDEARIPDAIAAQMAEMFAADIDFHRELRKGDTFSIVYEALTADGEPITWNQGTGKVLAAEFVNAGKAYQSVWYREAGGRGAYFGFDGQSKRRSFLASPMEFSRITSGFAMRFHPIQRSWRAHRGVDYGAPTGTAVRSVADGVVTFSGVQNGYGNVIEIRHNNERSTLYAHLSRIGVRKGERVSQGDTIGAVGATGWATGPHLHFEFKVNGQQQDPLSIAKGSEAVTISSAQRADFTARALTYKAQLALAETLEGAHGVDD</sequence>
<keyword evidence="7" id="KW-0812">Transmembrane</keyword>
<evidence type="ECO:0000256" key="7">
    <source>
        <dbReference type="SAM" id="Phobius"/>
    </source>
</evidence>
<comment type="cofactor">
    <cofactor evidence="1">
        <name>Zn(2+)</name>
        <dbReference type="ChEBI" id="CHEBI:29105"/>
    </cofactor>
</comment>
<keyword evidence="6" id="KW-0482">Metalloprotease</keyword>
<dbReference type="RefSeq" id="WP_332290131.1">
    <property type="nucleotide sequence ID" value="NZ_JAZIBG010000028.1"/>
</dbReference>
<proteinExistence type="predicted"/>
<keyword evidence="7" id="KW-1133">Transmembrane helix</keyword>
<dbReference type="Pfam" id="PF01551">
    <property type="entry name" value="Peptidase_M23"/>
    <property type="match status" value="1"/>
</dbReference>
<dbReference type="GO" id="GO:0006508">
    <property type="term" value="P:proteolysis"/>
    <property type="evidence" value="ECO:0007669"/>
    <property type="project" value="UniProtKB-KW"/>
</dbReference>
<dbReference type="PANTHER" id="PTHR21666">
    <property type="entry name" value="PEPTIDASE-RELATED"/>
    <property type="match status" value="1"/>
</dbReference>
<dbReference type="SUPFAM" id="SSF51261">
    <property type="entry name" value="Duplicated hybrid motif"/>
    <property type="match status" value="1"/>
</dbReference>
<dbReference type="PANTHER" id="PTHR21666:SF288">
    <property type="entry name" value="CELL DIVISION PROTEIN YTFB"/>
    <property type="match status" value="1"/>
</dbReference>
<evidence type="ECO:0000313" key="10">
    <source>
        <dbReference type="Proteomes" id="UP001336250"/>
    </source>
</evidence>
<keyword evidence="4" id="KW-0378">Hydrolase</keyword>
<dbReference type="GO" id="GO:0004222">
    <property type="term" value="F:metalloendopeptidase activity"/>
    <property type="evidence" value="ECO:0007669"/>
    <property type="project" value="TreeGrafter"/>
</dbReference>
<keyword evidence="3" id="KW-0479">Metal-binding</keyword>
<reference evidence="9 10" key="1">
    <citation type="submission" date="2024-02" db="EMBL/GenBank/DDBJ databases">
        <title>Genome sequence of Aquincola sp. MAHUQ-54.</title>
        <authorList>
            <person name="Huq M.A."/>
        </authorList>
    </citation>
    <scope>NUCLEOTIDE SEQUENCE [LARGE SCALE GENOMIC DNA]</scope>
    <source>
        <strain evidence="9 10">MAHUQ-54</strain>
    </source>
</reference>
<keyword evidence="10" id="KW-1185">Reference proteome</keyword>
<evidence type="ECO:0000256" key="3">
    <source>
        <dbReference type="ARBA" id="ARBA00022723"/>
    </source>
</evidence>
<evidence type="ECO:0000256" key="6">
    <source>
        <dbReference type="ARBA" id="ARBA00023049"/>
    </source>
</evidence>
<evidence type="ECO:0000256" key="2">
    <source>
        <dbReference type="ARBA" id="ARBA00022670"/>
    </source>
</evidence>
<dbReference type="Gene3D" id="3.10.450.350">
    <property type="match status" value="2"/>
</dbReference>
<evidence type="ECO:0000313" key="9">
    <source>
        <dbReference type="EMBL" id="MEF7615029.1"/>
    </source>
</evidence>
<evidence type="ECO:0000256" key="1">
    <source>
        <dbReference type="ARBA" id="ARBA00001947"/>
    </source>
</evidence>
<name>A0AAW9QHA4_9BURK</name>
<protein>
    <submittedName>
        <fullName evidence="9">Peptidoglycan DD-metalloendopeptidase family protein</fullName>
    </submittedName>
</protein>
<keyword evidence="2" id="KW-0645">Protease</keyword>
<evidence type="ECO:0000256" key="5">
    <source>
        <dbReference type="ARBA" id="ARBA00022833"/>
    </source>
</evidence>
<evidence type="ECO:0000259" key="8">
    <source>
        <dbReference type="Pfam" id="PF01551"/>
    </source>
</evidence>